<evidence type="ECO:0000313" key="2">
    <source>
        <dbReference type="EMBL" id="KAK2944453.1"/>
    </source>
</evidence>
<evidence type="ECO:0000313" key="3">
    <source>
        <dbReference type="Proteomes" id="UP001281761"/>
    </source>
</evidence>
<sequence length="117" mass="13382">MKRLHENRKRRRLKKLKGKKKKEVEERKRREEEERKRKENADAETAEAAAKKKEEEDDYDQGINGKIGGAGNSHLGKNSPHHTTRTSHPSPPTHSDSVLLHRPNTVTCLLTESTPSI</sequence>
<proteinExistence type="predicted"/>
<gene>
    <name evidence="2" type="ORF">BLNAU_20628</name>
</gene>
<organism evidence="2 3">
    <name type="scientific">Blattamonas nauphoetae</name>
    <dbReference type="NCBI Taxonomy" id="2049346"/>
    <lineage>
        <taxon>Eukaryota</taxon>
        <taxon>Metamonada</taxon>
        <taxon>Preaxostyla</taxon>
        <taxon>Oxymonadida</taxon>
        <taxon>Blattamonas</taxon>
    </lineage>
</organism>
<feature type="region of interest" description="Disordered" evidence="1">
    <location>
        <begin position="1"/>
        <end position="117"/>
    </location>
</feature>
<accession>A0ABQ9WY59</accession>
<comment type="caution">
    <text evidence="2">The sequence shown here is derived from an EMBL/GenBank/DDBJ whole genome shotgun (WGS) entry which is preliminary data.</text>
</comment>
<protein>
    <submittedName>
        <fullName evidence="2">Uncharacterized protein</fullName>
    </submittedName>
</protein>
<dbReference type="EMBL" id="JARBJD010000298">
    <property type="protein sequence ID" value="KAK2944453.1"/>
    <property type="molecule type" value="Genomic_DNA"/>
</dbReference>
<feature type="compositionally biased region" description="Polar residues" evidence="1">
    <location>
        <begin position="104"/>
        <end position="117"/>
    </location>
</feature>
<reference evidence="2 3" key="1">
    <citation type="journal article" date="2022" name="bioRxiv">
        <title>Genomics of Preaxostyla Flagellates Illuminates Evolutionary Transitions and the Path Towards Mitochondrial Loss.</title>
        <authorList>
            <person name="Novak L.V.F."/>
            <person name="Treitli S.C."/>
            <person name="Pyrih J."/>
            <person name="Halakuc P."/>
            <person name="Pipaliya S.V."/>
            <person name="Vacek V."/>
            <person name="Brzon O."/>
            <person name="Soukal P."/>
            <person name="Eme L."/>
            <person name="Dacks J.B."/>
            <person name="Karnkowska A."/>
            <person name="Elias M."/>
            <person name="Hampl V."/>
        </authorList>
    </citation>
    <scope>NUCLEOTIDE SEQUENCE [LARGE SCALE GENOMIC DNA]</scope>
    <source>
        <strain evidence="2">NAU3</strain>
        <tissue evidence="2">Gut</tissue>
    </source>
</reference>
<feature type="compositionally biased region" description="Basic residues" evidence="1">
    <location>
        <begin position="1"/>
        <end position="21"/>
    </location>
</feature>
<keyword evidence="3" id="KW-1185">Reference proteome</keyword>
<dbReference type="Proteomes" id="UP001281761">
    <property type="component" value="Unassembled WGS sequence"/>
</dbReference>
<feature type="compositionally biased region" description="Basic and acidic residues" evidence="1">
    <location>
        <begin position="22"/>
        <end position="41"/>
    </location>
</feature>
<name>A0ABQ9WY59_9EUKA</name>
<evidence type="ECO:0000256" key="1">
    <source>
        <dbReference type="SAM" id="MobiDB-lite"/>
    </source>
</evidence>